<keyword evidence="5" id="KW-1185">Reference proteome</keyword>
<feature type="chain" id="PRO_5047502897" evidence="2">
    <location>
        <begin position="22"/>
        <end position="275"/>
    </location>
</feature>
<dbReference type="InterPro" id="IPR000757">
    <property type="entry name" value="Beta-glucanase-like"/>
</dbReference>
<gene>
    <name evidence="4" type="ORF">ACFS6I_18360</name>
</gene>
<organism evidence="4 5">
    <name type="scientific">Sphingobacterium anhuiense</name>
    <dbReference type="NCBI Taxonomy" id="493780"/>
    <lineage>
        <taxon>Bacteria</taxon>
        <taxon>Pseudomonadati</taxon>
        <taxon>Bacteroidota</taxon>
        <taxon>Sphingobacteriia</taxon>
        <taxon>Sphingobacteriales</taxon>
        <taxon>Sphingobacteriaceae</taxon>
        <taxon>Sphingobacterium</taxon>
    </lineage>
</organism>
<protein>
    <submittedName>
        <fullName evidence="4">Family 16 glycosylhydrolase</fullName>
    </submittedName>
</protein>
<name>A0ABW5Z1M2_9SPHI</name>
<accession>A0ABW5Z1M2</accession>
<keyword evidence="2" id="KW-0732">Signal</keyword>
<dbReference type="Proteomes" id="UP001597509">
    <property type="component" value="Unassembled WGS sequence"/>
</dbReference>
<feature type="signal peptide" evidence="2">
    <location>
        <begin position="1"/>
        <end position="21"/>
    </location>
</feature>
<reference evidence="5" key="1">
    <citation type="journal article" date="2019" name="Int. J. Syst. Evol. Microbiol.">
        <title>The Global Catalogue of Microorganisms (GCM) 10K type strain sequencing project: providing services to taxonomists for standard genome sequencing and annotation.</title>
        <authorList>
            <consortium name="The Broad Institute Genomics Platform"/>
            <consortium name="The Broad Institute Genome Sequencing Center for Infectious Disease"/>
            <person name="Wu L."/>
            <person name="Ma J."/>
        </authorList>
    </citation>
    <scope>NUCLEOTIDE SEQUENCE [LARGE SCALE GENOMIC DNA]</scope>
    <source>
        <strain evidence="5">KCTC 22209</strain>
    </source>
</reference>
<evidence type="ECO:0000256" key="2">
    <source>
        <dbReference type="SAM" id="SignalP"/>
    </source>
</evidence>
<dbReference type="PANTHER" id="PTHR10963:SF55">
    <property type="entry name" value="GLYCOSIDE HYDROLASE FAMILY 16 PROTEIN"/>
    <property type="match status" value="1"/>
</dbReference>
<dbReference type="EMBL" id="JBHUPE010000007">
    <property type="protein sequence ID" value="MFD2905898.1"/>
    <property type="molecule type" value="Genomic_DNA"/>
</dbReference>
<dbReference type="SUPFAM" id="SSF49899">
    <property type="entry name" value="Concanavalin A-like lectins/glucanases"/>
    <property type="match status" value="1"/>
</dbReference>
<comment type="similarity">
    <text evidence="1">Belongs to the glycosyl hydrolase 16 family.</text>
</comment>
<dbReference type="RefSeq" id="WP_380922812.1">
    <property type="nucleotide sequence ID" value="NZ_JBHUPE010000007.1"/>
</dbReference>
<dbReference type="PANTHER" id="PTHR10963">
    <property type="entry name" value="GLYCOSYL HYDROLASE-RELATED"/>
    <property type="match status" value="1"/>
</dbReference>
<evidence type="ECO:0000259" key="3">
    <source>
        <dbReference type="PROSITE" id="PS51762"/>
    </source>
</evidence>
<sequence>MFNKLSSVCVFAILISFLCNSCGKKGISQLEKKEKFSLPPEDFDLVWSDEFDGNKLDLTKWFYRANGPRRDAINTPDAISIDTVNGTLKISNYLKDDKIYTGMIGSVIQRDQRYGYFECRAKIYPINKSFWPAFWLQSHSYGKTMDPVKDGMEIDIMETFFGDPKFLSHAIHWNGYAENKQSVGQNTYSETFNDDIYHTFALEWLPTGYRFFIDNYLVWELKSTDVPVSDALQYIILSCEVGDKAEFVKLFGNKRVDFVVDYVRVYRWKGTDRLK</sequence>
<dbReference type="Gene3D" id="2.60.120.200">
    <property type="match status" value="1"/>
</dbReference>
<evidence type="ECO:0000256" key="1">
    <source>
        <dbReference type="ARBA" id="ARBA00006865"/>
    </source>
</evidence>
<evidence type="ECO:0000313" key="5">
    <source>
        <dbReference type="Proteomes" id="UP001597509"/>
    </source>
</evidence>
<proteinExistence type="inferred from homology"/>
<feature type="domain" description="GH16" evidence="3">
    <location>
        <begin position="33"/>
        <end position="271"/>
    </location>
</feature>
<dbReference type="CDD" id="cd08023">
    <property type="entry name" value="GH16_laminarinase_like"/>
    <property type="match status" value="1"/>
</dbReference>
<comment type="caution">
    <text evidence="4">The sequence shown here is derived from an EMBL/GenBank/DDBJ whole genome shotgun (WGS) entry which is preliminary data.</text>
</comment>
<dbReference type="InterPro" id="IPR013320">
    <property type="entry name" value="ConA-like_dom_sf"/>
</dbReference>
<dbReference type="Pfam" id="PF00722">
    <property type="entry name" value="Glyco_hydro_16"/>
    <property type="match status" value="1"/>
</dbReference>
<evidence type="ECO:0000313" key="4">
    <source>
        <dbReference type="EMBL" id="MFD2905898.1"/>
    </source>
</evidence>
<dbReference type="PROSITE" id="PS51762">
    <property type="entry name" value="GH16_2"/>
    <property type="match status" value="1"/>
</dbReference>
<dbReference type="InterPro" id="IPR050546">
    <property type="entry name" value="Glycosyl_Hydrlase_16"/>
</dbReference>